<evidence type="ECO:0000256" key="1">
    <source>
        <dbReference type="SAM" id="MobiDB-lite"/>
    </source>
</evidence>
<reference evidence="2 3" key="1">
    <citation type="submission" date="2017-12" db="EMBL/GenBank/DDBJ databases">
        <title>Comparative genomics of Botrytis spp.</title>
        <authorList>
            <person name="Valero-Jimenez C.A."/>
            <person name="Tapia P."/>
            <person name="Veloso J."/>
            <person name="Silva-Moreno E."/>
            <person name="Staats M."/>
            <person name="Valdes J.H."/>
            <person name="Van Kan J.A.L."/>
        </authorList>
    </citation>
    <scope>NUCLEOTIDE SEQUENCE [LARGE SCALE GENOMIC DNA]</scope>
    <source>
        <strain evidence="2 3">Bt9001</strain>
    </source>
</reference>
<feature type="compositionally biased region" description="Polar residues" evidence="1">
    <location>
        <begin position="454"/>
        <end position="467"/>
    </location>
</feature>
<dbReference type="EMBL" id="PQXH01000050">
    <property type="protein sequence ID" value="TGO14629.1"/>
    <property type="molecule type" value="Genomic_DNA"/>
</dbReference>
<evidence type="ECO:0000313" key="2">
    <source>
        <dbReference type="EMBL" id="TGO14629.1"/>
    </source>
</evidence>
<accession>A0A4Z1ET43</accession>
<feature type="compositionally biased region" description="Polar residues" evidence="1">
    <location>
        <begin position="24"/>
        <end position="45"/>
    </location>
</feature>
<gene>
    <name evidence="2" type="ORF">BTUL_0050g00240</name>
</gene>
<feature type="region of interest" description="Disordered" evidence="1">
    <location>
        <begin position="24"/>
        <end position="63"/>
    </location>
</feature>
<feature type="compositionally biased region" description="Basic and acidic residues" evidence="1">
    <location>
        <begin position="109"/>
        <end position="119"/>
    </location>
</feature>
<organism evidence="2 3">
    <name type="scientific">Botrytis tulipae</name>
    <dbReference type="NCBI Taxonomy" id="87230"/>
    <lineage>
        <taxon>Eukaryota</taxon>
        <taxon>Fungi</taxon>
        <taxon>Dikarya</taxon>
        <taxon>Ascomycota</taxon>
        <taxon>Pezizomycotina</taxon>
        <taxon>Leotiomycetes</taxon>
        <taxon>Helotiales</taxon>
        <taxon>Sclerotiniaceae</taxon>
        <taxon>Botrytis</taxon>
    </lineage>
</organism>
<evidence type="ECO:0000313" key="3">
    <source>
        <dbReference type="Proteomes" id="UP000297777"/>
    </source>
</evidence>
<dbReference type="Proteomes" id="UP000297777">
    <property type="component" value="Unassembled WGS sequence"/>
</dbReference>
<feature type="region of interest" description="Disordered" evidence="1">
    <location>
        <begin position="381"/>
        <end position="413"/>
    </location>
</feature>
<feature type="compositionally biased region" description="Low complexity" evidence="1">
    <location>
        <begin position="481"/>
        <end position="496"/>
    </location>
</feature>
<name>A0A4Z1ET43_9HELO</name>
<feature type="region of interest" description="Disordered" evidence="1">
    <location>
        <begin position="481"/>
        <end position="501"/>
    </location>
</feature>
<proteinExistence type="predicted"/>
<feature type="region of interest" description="Disordered" evidence="1">
    <location>
        <begin position="102"/>
        <end position="133"/>
    </location>
</feature>
<dbReference type="AlphaFoldDB" id="A0A4Z1ET43"/>
<protein>
    <submittedName>
        <fullName evidence="2">Uncharacterized protein</fullName>
    </submittedName>
</protein>
<feature type="compositionally biased region" description="Low complexity" evidence="1">
    <location>
        <begin position="383"/>
        <end position="395"/>
    </location>
</feature>
<feature type="compositionally biased region" description="Acidic residues" evidence="1">
    <location>
        <begin position="401"/>
        <end position="411"/>
    </location>
</feature>
<feature type="region of interest" description="Disordered" evidence="1">
    <location>
        <begin position="426"/>
        <end position="467"/>
    </location>
</feature>
<keyword evidence="3" id="KW-1185">Reference proteome</keyword>
<comment type="caution">
    <text evidence="2">The sequence shown here is derived from an EMBL/GenBank/DDBJ whole genome shotgun (WGS) entry which is preliminary data.</text>
</comment>
<dbReference type="OrthoDB" id="3551483at2759"/>
<sequence length="530" mass="59685">MSQADGPTLKAIFSTGLAVTQAISKKLSSSEPPTQSHMSIFSSTPGLPADLTTSRPKRTKFPGPATQLLNELFDEVDEIEAVESIEDSTYINVDDARQRAGRLRLRPRPKIERSFKSKSLDGPPQSASSSDHFMNSSVDYSYLTVSPEEDLQKLADRFGEIQSRNKRIIEADDETIWNSLPDLNTGSFSRYAKIRGSAKAYEQEFQDTLKKEKEIYESTPGFLNKQMPGMSATEMRKRIPRLIIPEAEYDFDEEDRDENNAVQILEALFKELTEREASTNNNQWKSAKQIIEVENKGKDDREEQPFVTGDMEVNYGHIDRQSRKSHDPSHDAYKSRKIKIFSDFAEQTDDEIREYSAITQQYIKDGCRVRGLDKIIEKDEEQVVQSQQLSQNESDPTPPPEPEEQDKEEITEPQQNLCEVSPVMEYPPVNKKEPIPQEQPGVEGNTKEDEDSQKISQNLDTPENQNLDVDICKSIDEVISASSSTISNSTSSIDGSASEDEDELQFGLAAVATGVMVAALWMIERRTGVC</sequence>